<organism evidence="1 2">
    <name type="scientific">Prevotella brunnea</name>
    <dbReference type="NCBI Taxonomy" id="2508867"/>
    <lineage>
        <taxon>Bacteria</taxon>
        <taxon>Pseudomonadati</taxon>
        <taxon>Bacteroidota</taxon>
        <taxon>Bacteroidia</taxon>
        <taxon>Bacteroidales</taxon>
        <taxon>Prevotellaceae</taxon>
        <taxon>Prevotella</taxon>
    </lineage>
</organism>
<evidence type="ECO:0000313" key="1">
    <source>
        <dbReference type="EMBL" id="TXJ63107.1"/>
    </source>
</evidence>
<accession>A0A5C8GM20</accession>
<comment type="caution">
    <text evidence="1">The sequence shown here is derived from an EMBL/GenBank/DDBJ whole genome shotgun (WGS) entry which is preliminary data.</text>
</comment>
<dbReference type="Proteomes" id="UP000321612">
    <property type="component" value="Unassembled WGS sequence"/>
</dbReference>
<reference evidence="2" key="1">
    <citation type="submission" date="2019-05" db="EMBL/GenBank/DDBJ databases">
        <title>Prevotella brunnea sp. nov., isolated from a wound of a patient.</title>
        <authorList>
            <person name="Buhl M."/>
        </authorList>
    </citation>
    <scope>NUCLEOTIDE SEQUENCE [LARGE SCALE GENOMIC DNA]</scope>
    <source>
        <strain evidence="2">A2672</strain>
    </source>
</reference>
<dbReference type="RefSeq" id="WP_158635968.1">
    <property type="nucleotide sequence ID" value="NZ_SDIK01000011.1"/>
</dbReference>
<gene>
    <name evidence="1" type="ORF">ETF27_01695</name>
</gene>
<protein>
    <submittedName>
        <fullName evidence="1">Uncharacterized protein</fullName>
    </submittedName>
</protein>
<keyword evidence="2" id="KW-1185">Reference proteome</keyword>
<sequence length="76" mass="8276">MRRLKIGARNSVGAEGVNTHRCAIGQGNKFWGETNVSSKTKCNKSVPIGNGKKKRNSWHGSLAVLNILRKFAVSLP</sequence>
<dbReference type="EMBL" id="SDIK01000011">
    <property type="protein sequence ID" value="TXJ63107.1"/>
    <property type="molecule type" value="Genomic_DNA"/>
</dbReference>
<evidence type="ECO:0000313" key="2">
    <source>
        <dbReference type="Proteomes" id="UP000321612"/>
    </source>
</evidence>
<name>A0A5C8GM20_9BACT</name>
<dbReference type="AlphaFoldDB" id="A0A5C8GM20"/>
<proteinExistence type="predicted"/>